<dbReference type="AlphaFoldDB" id="Q2LSA1"/>
<dbReference type="HOGENOM" id="CLU_2371710_0_0_7"/>
<evidence type="ECO:0000313" key="2">
    <source>
        <dbReference type="Proteomes" id="UP000001933"/>
    </source>
</evidence>
<dbReference type="STRING" id="56780.SYN_02144"/>
<accession>Q2LSA1</accession>
<dbReference type="EMBL" id="CP000252">
    <property type="protein sequence ID" value="ABC76964.1"/>
    <property type="molecule type" value="Genomic_DNA"/>
</dbReference>
<gene>
    <name evidence="1" type="ORF">SYN_02144</name>
</gene>
<reference evidence="1 2" key="1">
    <citation type="journal article" date="2007" name="Proc. Natl. Acad. Sci. U.S.A.">
        <title>The genome of Syntrophus aciditrophicus: life at the thermodynamic limit of microbial growth.</title>
        <authorList>
            <person name="McInerney M.J."/>
            <person name="Rohlin L."/>
            <person name="Mouttaki H."/>
            <person name="Kim U."/>
            <person name="Krupp R.S."/>
            <person name="Rios-Hernandez L."/>
            <person name="Sieber J."/>
            <person name="Struchtemeyer C.G."/>
            <person name="Bhattacharyya A."/>
            <person name="Campbell J.W."/>
            <person name="Gunsalus R.P."/>
        </authorList>
    </citation>
    <scope>NUCLEOTIDE SEQUENCE [LARGE SCALE GENOMIC DNA]</scope>
    <source>
        <strain evidence="1 2">SB</strain>
    </source>
</reference>
<protein>
    <submittedName>
        <fullName evidence="1">Hypothetical cytosolic protein</fullName>
    </submittedName>
</protein>
<dbReference type="Proteomes" id="UP000001933">
    <property type="component" value="Chromosome"/>
</dbReference>
<organism evidence="1 2">
    <name type="scientific">Syntrophus aciditrophicus (strain SB)</name>
    <dbReference type="NCBI Taxonomy" id="56780"/>
    <lineage>
        <taxon>Bacteria</taxon>
        <taxon>Pseudomonadati</taxon>
        <taxon>Thermodesulfobacteriota</taxon>
        <taxon>Syntrophia</taxon>
        <taxon>Syntrophales</taxon>
        <taxon>Syntrophaceae</taxon>
        <taxon>Syntrophus</taxon>
    </lineage>
</organism>
<proteinExistence type="predicted"/>
<sequence length="95" mass="11202">MTTDFEPRVLPEGKHDKQEKEDYWATYDLGIFALYLSTLRNRIMEHDISGPMMSEKSRFEVMRSLTSDFSDLSSRERFQSIGEIFEPELKLGIEF</sequence>
<name>Q2LSA1_SYNAS</name>
<keyword evidence="2" id="KW-1185">Reference proteome</keyword>
<dbReference type="KEGG" id="sat:SYN_02144"/>
<dbReference type="InParanoid" id="Q2LSA1"/>
<evidence type="ECO:0000313" key="1">
    <source>
        <dbReference type="EMBL" id="ABC76964.1"/>
    </source>
</evidence>